<gene>
    <name evidence="2" type="ORF">HF577_28410</name>
</gene>
<name>A0ABX1RKX1_9PSEU</name>
<evidence type="ECO:0000313" key="3">
    <source>
        <dbReference type="Proteomes" id="UP001296706"/>
    </source>
</evidence>
<dbReference type="PANTHER" id="PTHR47505:SF1">
    <property type="entry name" value="DNA UTILIZATION PROTEIN YHGH"/>
    <property type="match status" value="1"/>
</dbReference>
<dbReference type="EMBL" id="JAAXKY010000124">
    <property type="protein sequence ID" value="NMH81002.1"/>
    <property type="molecule type" value="Genomic_DNA"/>
</dbReference>
<proteinExistence type="inferred from homology"/>
<accession>A0ABX1RKX1</accession>
<evidence type="ECO:0000256" key="1">
    <source>
        <dbReference type="ARBA" id="ARBA00008007"/>
    </source>
</evidence>
<organism evidence="2 3">
    <name type="scientific">Pseudonocardia xinjiangensis</name>
    <dbReference type="NCBI Taxonomy" id="75289"/>
    <lineage>
        <taxon>Bacteria</taxon>
        <taxon>Bacillati</taxon>
        <taxon>Actinomycetota</taxon>
        <taxon>Actinomycetes</taxon>
        <taxon>Pseudonocardiales</taxon>
        <taxon>Pseudonocardiaceae</taxon>
        <taxon>Pseudonocardia</taxon>
    </lineage>
</organism>
<keyword evidence="3" id="KW-1185">Reference proteome</keyword>
<sequence length="218" mass="22586">MVDLVLPGDCAGCGDPVHPWCPRCLAGLGEPSWPVVPGMPDVLAVGRYSGPLRTALLRYKERGRRDLAAPLAALLGGPLDEILPPPPAVTWLLPAPSRPAAARSRGGDHVARLCRALAADRPEVRVARPLRLARGTLDSVGLDAAQRAQNLAGRLRVRAAGLPPAGAATVLVDDVVTTGATLRACRSTLASAGVRVDVGLVLCDATRRTGVRVAPPIG</sequence>
<comment type="caution">
    <text evidence="2">The sequence shown here is derived from an EMBL/GenBank/DDBJ whole genome shotgun (WGS) entry which is preliminary data.</text>
</comment>
<dbReference type="SUPFAM" id="SSF53271">
    <property type="entry name" value="PRTase-like"/>
    <property type="match status" value="1"/>
</dbReference>
<dbReference type="Proteomes" id="UP001296706">
    <property type="component" value="Unassembled WGS sequence"/>
</dbReference>
<protein>
    <submittedName>
        <fullName evidence="2">ComF family protein</fullName>
    </submittedName>
</protein>
<dbReference type="InterPro" id="IPR051910">
    <property type="entry name" value="ComF/GntX_DNA_util-trans"/>
</dbReference>
<dbReference type="PANTHER" id="PTHR47505">
    <property type="entry name" value="DNA UTILIZATION PROTEIN YHGH"/>
    <property type="match status" value="1"/>
</dbReference>
<reference evidence="2 3" key="1">
    <citation type="submission" date="2020-04" db="EMBL/GenBank/DDBJ databases">
        <authorList>
            <person name="Klaysubun C."/>
            <person name="Duangmal K."/>
            <person name="Lipun K."/>
        </authorList>
    </citation>
    <scope>NUCLEOTIDE SEQUENCE [LARGE SCALE GENOMIC DNA]</scope>
    <source>
        <strain evidence="2 3">JCM 11839</strain>
    </source>
</reference>
<dbReference type="CDD" id="cd06223">
    <property type="entry name" value="PRTases_typeI"/>
    <property type="match status" value="1"/>
</dbReference>
<dbReference type="Gene3D" id="3.40.50.2020">
    <property type="match status" value="1"/>
</dbReference>
<comment type="similarity">
    <text evidence="1">Belongs to the ComF/GntX family.</text>
</comment>
<evidence type="ECO:0000313" key="2">
    <source>
        <dbReference type="EMBL" id="NMH81002.1"/>
    </source>
</evidence>
<dbReference type="InterPro" id="IPR000836">
    <property type="entry name" value="PRTase_dom"/>
</dbReference>
<dbReference type="InterPro" id="IPR029057">
    <property type="entry name" value="PRTase-like"/>
</dbReference>